<dbReference type="InterPro" id="IPR000477">
    <property type="entry name" value="RT_dom"/>
</dbReference>
<evidence type="ECO:0000259" key="2">
    <source>
        <dbReference type="PROSITE" id="PS50878"/>
    </source>
</evidence>
<dbReference type="PANTHER" id="PTHR33116">
    <property type="entry name" value="REVERSE TRANSCRIPTASE ZINC-BINDING DOMAIN-CONTAINING PROTEIN-RELATED-RELATED"/>
    <property type="match status" value="1"/>
</dbReference>
<reference evidence="3" key="1">
    <citation type="journal article" date="2023" name="Plant J.">
        <title>Genome sequences and population genomics provide insights into the demographic history, inbreeding, and mutation load of two 'living fossil' tree species of Dipteronia.</title>
        <authorList>
            <person name="Feng Y."/>
            <person name="Comes H.P."/>
            <person name="Chen J."/>
            <person name="Zhu S."/>
            <person name="Lu R."/>
            <person name="Zhang X."/>
            <person name="Li P."/>
            <person name="Qiu J."/>
            <person name="Olsen K.M."/>
            <person name="Qiu Y."/>
        </authorList>
    </citation>
    <scope>NUCLEOTIDE SEQUENCE</scope>
    <source>
        <strain evidence="3">KIB01</strain>
    </source>
</reference>
<keyword evidence="4" id="KW-1185">Reference proteome</keyword>
<accession>A0AAE0CKN7</accession>
<proteinExistence type="predicted"/>
<organism evidence="3 4">
    <name type="scientific">Dipteronia dyeriana</name>
    <dbReference type="NCBI Taxonomy" id="168575"/>
    <lineage>
        <taxon>Eukaryota</taxon>
        <taxon>Viridiplantae</taxon>
        <taxon>Streptophyta</taxon>
        <taxon>Embryophyta</taxon>
        <taxon>Tracheophyta</taxon>
        <taxon>Spermatophyta</taxon>
        <taxon>Magnoliopsida</taxon>
        <taxon>eudicotyledons</taxon>
        <taxon>Gunneridae</taxon>
        <taxon>Pentapetalae</taxon>
        <taxon>rosids</taxon>
        <taxon>malvids</taxon>
        <taxon>Sapindales</taxon>
        <taxon>Sapindaceae</taxon>
        <taxon>Hippocastanoideae</taxon>
        <taxon>Acereae</taxon>
        <taxon>Dipteronia</taxon>
    </lineage>
</organism>
<evidence type="ECO:0000313" key="3">
    <source>
        <dbReference type="EMBL" id="KAK2654073.1"/>
    </source>
</evidence>
<gene>
    <name evidence="3" type="ORF">Ddye_013929</name>
</gene>
<feature type="signal peptide" evidence="1">
    <location>
        <begin position="1"/>
        <end position="26"/>
    </location>
</feature>
<dbReference type="AlphaFoldDB" id="A0AAE0CKN7"/>
<sequence>MRFGERWRQWIIYCITAPMLPVLVNGRPTRQFGLERGLRQGDMLSPFLFNVAVEDLSALFRKAEELNLMKGAYFGSEAVHISHLHFTDDIILFLHLKVNYLLNAIRILRCYKLASGFHINFHSCVVKVGNEIENEVEWVTKFRFMKAKLPISYLGAEFDSTNRKLPRSVEEVIS</sequence>
<evidence type="ECO:0000256" key="1">
    <source>
        <dbReference type="SAM" id="SignalP"/>
    </source>
</evidence>
<dbReference type="PANTHER" id="PTHR33116:SF78">
    <property type="entry name" value="OS12G0587133 PROTEIN"/>
    <property type="match status" value="1"/>
</dbReference>
<protein>
    <recommendedName>
        <fullName evidence="2">Reverse transcriptase domain-containing protein</fullName>
    </recommendedName>
</protein>
<name>A0AAE0CKN7_9ROSI</name>
<evidence type="ECO:0000313" key="4">
    <source>
        <dbReference type="Proteomes" id="UP001280121"/>
    </source>
</evidence>
<dbReference type="EMBL" id="JANJYI010000004">
    <property type="protein sequence ID" value="KAK2654073.1"/>
    <property type="molecule type" value="Genomic_DNA"/>
</dbReference>
<dbReference type="InterPro" id="IPR043502">
    <property type="entry name" value="DNA/RNA_pol_sf"/>
</dbReference>
<comment type="caution">
    <text evidence="3">The sequence shown here is derived from an EMBL/GenBank/DDBJ whole genome shotgun (WGS) entry which is preliminary data.</text>
</comment>
<keyword evidence="1" id="KW-0732">Signal</keyword>
<dbReference type="SUPFAM" id="SSF56672">
    <property type="entry name" value="DNA/RNA polymerases"/>
    <property type="match status" value="1"/>
</dbReference>
<feature type="chain" id="PRO_5041902570" description="Reverse transcriptase domain-containing protein" evidence="1">
    <location>
        <begin position="27"/>
        <end position="174"/>
    </location>
</feature>
<dbReference type="Proteomes" id="UP001280121">
    <property type="component" value="Unassembled WGS sequence"/>
</dbReference>
<dbReference type="Pfam" id="PF00078">
    <property type="entry name" value="RVT_1"/>
    <property type="match status" value="1"/>
</dbReference>
<dbReference type="PROSITE" id="PS50878">
    <property type="entry name" value="RT_POL"/>
    <property type="match status" value="1"/>
</dbReference>
<feature type="domain" description="Reverse transcriptase" evidence="2">
    <location>
        <begin position="1"/>
        <end position="158"/>
    </location>
</feature>